<reference evidence="1 2" key="1">
    <citation type="submission" date="2018-09" db="EMBL/GenBank/DDBJ databases">
        <title>Murine metabolic-syndrome-specific gut microbial biobank.</title>
        <authorList>
            <person name="Liu C."/>
        </authorList>
    </citation>
    <scope>NUCLEOTIDE SEQUENCE [LARGE SCALE GENOMIC DNA]</scope>
    <source>
        <strain evidence="1 2">0.1X-D8-26</strain>
    </source>
</reference>
<protein>
    <submittedName>
        <fullName evidence="1">Uncharacterized protein</fullName>
    </submittedName>
</protein>
<dbReference type="AlphaFoldDB" id="A0A3L8A9M2"/>
<comment type="caution">
    <text evidence="1">The sequence shown here is derived from an EMBL/GenBank/DDBJ whole genome shotgun (WGS) entry which is preliminary data.</text>
</comment>
<dbReference type="EMBL" id="RAZM01000020">
    <property type="protein sequence ID" value="RLT80411.1"/>
    <property type="molecule type" value="Genomic_DNA"/>
</dbReference>
<sequence>MVGYSPARLLPLVSGESGEVQPLWLIGEFSALLAMRPGKFPNKLWYFPLANIRTAASVPTPYIFSPRFFGGCTIRFTDWTCLSCFIGSADWDKGLSHR</sequence>
<accession>A0A3L8A9M2</accession>
<dbReference type="Proteomes" id="UP000267159">
    <property type="component" value="Unassembled WGS sequence"/>
</dbReference>
<gene>
    <name evidence="1" type="ORF">D7Y07_08490</name>
</gene>
<name>A0A3L8A9M2_9BACE</name>
<proteinExistence type="predicted"/>
<organism evidence="1 2">
    <name type="scientific">Bacteroides acidifaciens</name>
    <dbReference type="NCBI Taxonomy" id="85831"/>
    <lineage>
        <taxon>Bacteria</taxon>
        <taxon>Pseudomonadati</taxon>
        <taxon>Bacteroidota</taxon>
        <taxon>Bacteroidia</taxon>
        <taxon>Bacteroidales</taxon>
        <taxon>Bacteroidaceae</taxon>
        <taxon>Bacteroides</taxon>
    </lineage>
</organism>
<evidence type="ECO:0000313" key="1">
    <source>
        <dbReference type="EMBL" id="RLT80411.1"/>
    </source>
</evidence>
<evidence type="ECO:0000313" key="2">
    <source>
        <dbReference type="Proteomes" id="UP000267159"/>
    </source>
</evidence>